<dbReference type="EMBL" id="UINC01092339">
    <property type="protein sequence ID" value="SVC45835.1"/>
    <property type="molecule type" value="Genomic_DNA"/>
</dbReference>
<accession>A0A382MCN0</accession>
<dbReference type="AlphaFoldDB" id="A0A382MCN0"/>
<feature type="non-terminal residue" evidence="1">
    <location>
        <position position="77"/>
    </location>
</feature>
<evidence type="ECO:0000313" key="1">
    <source>
        <dbReference type="EMBL" id="SVC45835.1"/>
    </source>
</evidence>
<gene>
    <name evidence="1" type="ORF">METZ01_LOCUS298689</name>
</gene>
<proteinExistence type="predicted"/>
<protein>
    <submittedName>
        <fullName evidence="1">Uncharacterized protein</fullName>
    </submittedName>
</protein>
<name>A0A382MCN0_9ZZZZ</name>
<reference evidence="1" key="1">
    <citation type="submission" date="2018-05" db="EMBL/GenBank/DDBJ databases">
        <authorList>
            <person name="Lanie J.A."/>
            <person name="Ng W.-L."/>
            <person name="Kazmierczak K.M."/>
            <person name="Andrzejewski T.M."/>
            <person name="Davidsen T.M."/>
            <person name="Wayne K.J."/>
            <person name="Tettelin H."/>
            <person name="Glass J.I."/>
            <person name="Rusch D."/>
            <person name="Podicherti R."/>
            <person name="Tsui H.-C.T."/>
            <person name="Winkler M.E."/>
        </authorList>
    </citation>
    <scope>NUCLEOTIDE SEQUENCE</scope>
</reference>
<organism evidence="1">
    <name type="scientific">marine metagenome</name>
    <dbReference type="NCBI Taxonomy" id="408172"/>
    <lineage>
        <taxon>unclassified sequences</taxon>
        <taxon>metagenomes</taxon>
        <taxon>ecological metagenomes</taxon>
    </lineage>
</organism>
<sequence length="77" mass="9023">MTEFFLKIFFIVLGSINARQTTTRPLHLKRLGMSSLRSVQNSWTQQNNQLAPFIRIITVFKQPAQERDIPKDRHPTL</sequence>